<dbReference type="InterPro" id="IPR036942">
    <property type="entry name" value="Beta-barrel_TonB_sf"/>
</dbReference>
<dbReference type="Proteomes" id="UP001200145">
    <property type="component" value="Unassembled WGS sequence"/>
</dbReference>
<dbReference type="InterPro" id="IPR037066">
    <property type="entry name" value="Plug_dom_sf"/>
</dbReference>
<dbReference type="PROSITE" id="PS52016">
    <property type="entry name" value="TONB_DEPENDENT_REC_3"/>
    <property type="match status" value="1"/>
</dbReference>
<keyword evidence="7 8" id="KW-0998">Cell outer membrane</keyword>
<accession>A0ABS9BMS1</accession>
<evidence type="ECO:0000256" key="2">
    <source>
        <dbReference type="ARBA" id="ARBA00022448"/>
    </source>
</evidence>
<proteinExistence type="inferred from homology"/>
<evidence type="ECO:0000259" key="11">
    <source>
        <dbReference type="Pfam" id="PF00593"/>
    </source>
</evidence>
<organism evidence="13 14">
    <name type="scientific">Flavihumibacter fluminis</name>
    <dbReference type="NCBI Taxonomy" id="2909236"/>
    <lineage>
        <taxon>Bacteria</taxon>
        <taxon>Pseudomonadati</taxon>
        <taxon>Bacteroidota</taxon>
        <taxon>Chitinophagia</taxon>
        <taxon>Chitinophagales</taxon>
        <taxon>Chitinophagaceae</taxon>
        <taxon>Flavihumibacter</taxon>
    </lineage>
</organism>
<dbReference type="SUPFAM" id="SSF49464">
    <property type="entry name" value="Carboxypeptidase regulatory domain-like"/>
    <property type="match status" value="1"/>
</dbReference>
<evidence type="ECO:0000256" key="8">
    <source>
        <dbReference type="PROSITE-ProRule" id="PRU01360"/>
    </source>
</evidence>
<dbReference type="Gene3D" id="2.170.130.10">
    <property type="entry name" value="TonB-dependent receptor, plug domain"/>
    <property type="match status" value="1"/>
</dbReference>
<dbReference type="InterPro" id="IPR023996">
    <property type="entry name" value="TonB-dep_OMP_SusC/RagA"/>
</dbReference>
<dbReference type="InterPro" id="IPR000531">
    <property type="entry name" value="Beta-barrel_TonB"/>
</dbReference>
<comment type="subcellular location">
    <subcellularLocation>
        <location evidence="1 8">Cell outer membrane</location>
        <topology evidence="1 8">Multi-pass membrane protein</topology>
    </subcellularLocation>
</comment>
<dbReference type="Pfam" id="PF07715">
    <property type="entry name" value="Plug"/>
    <property type="match status" value="1"/>
</dbReference>
<dbReference type="InterPro" id="IPR008969">
    <property type="entry name" value="CarboxyPept-like_regulatory"/>
</dbReference>
<dbReference type="SUPFAM" id="SSF56935">
    <property type="entry name" value="Porins"/>
    <property type="match status" value="1"/>
</dbReference>
<reference evidence="13 14" key="1">
    <citation type="submission" date="2022-01" db="EMBL/GenBank/DDBJ databases">
        <title>Flavihumibacter sp. nov., isolated from sediment of a river.</title>
        <authorList>
            <person name="Liu H."/>
        </authorList>
    </citation>
    <scope>NUCLEOTIDE SEQUENCE [LARGE SCALE GENOMIC DNA]</scope>
    <source>
        <strain evidence="13 14">RY-1</strain>
    </source>
</reference>
<sequence>MKVLTILLVALSLIAVPVFAQSPVTGRITDGQGRPIPQASVVIKGTGNGVSSNDNGEFSIVAPANGTLVISSVGYPTKELAINGKTQFSITLEAGADDLNQVIVVGYGTQRKRDVTGSTVSVKGETLNEIKAPNIFNQLQGRAAGVDIVNNSTQIGAAGQIRIRGNRSITGNNNPLIVVDGMVYGGSVNDINPDNIANVDILKDASATAIYGSRGSNGVIIITTKRGTSGKATTTYNGYAGMSKAIDTWRVFNAQEYAQFKEDARQGQPAFQTNPNVISPYALTPIEVSNLEEGVNTDWQDLLLTTGLRTGHDISVRGGTDKTQYFFGLGYYRETGIVHDQSLDRPSFSVNIDHKMSNKLKIGFTSFNTMFYSNRVGTNAFGTATRIGPIYKPYNEDGTLNLQPTVQQGVDNNTFNPLTAIGNNDLIKARSRRFQFQHNVYGEWQILKELKFRTTFGFSWSQTFNSNYNGPGTIFNTNTNTAGSNLSQSNAEGWQYTINNSLEYNKLFADKHKVQALVLQEVQKNSFQSQGWTGQGVPANYIEDYNFQLVNSINPQAGQYSESGIIGYMARINYAFDDKYLLTATFRADGASVLAKGNQWVTYPALSLGWNIDREGFMQNQDIFSNLKLRAGWGISSNAGINPYTTLGSLSTGFYNYGQGTTPLVNFVNGYTINTIPNPNLTWEKTRGINFGLDFGLLNNRLTGTIEYYNTSTTDILLSKSLPRSQGANSILTNVGETATNGMEFSLSSYNIQAKKPGGFTWRTDVNAFFNREKIVALQQGLQQDIANGWFVGQPMTVIYDVRKIGIWQLGEEAEAAQYGQAPGDIKLEDVNKNNAIGPEDRQIIGDFQPNLVAGLTNSFSFKGFDLNVVMFGRFGQTVAATYLSADGGAAGYPFFLNSRVNQHKINYWTPTNPTNDFPQPDASRDAQLYTSTLTYRDGSFIKIRTIDLGYTFKKAMLEKLKMQSLRVYVSAQNPFILWAPLVRDGLGIDPEGNGTGNAVNSNAGGGSPVQTRAITVGMGVPPSRLFIFGVNLNF</sequence>
<evidence type="ECO:0000259" key="12">
    <source>
        <dbReference type="Pfam" id="PF07715"/>
    </source>
</evidence>
<evidence type="ECO:0000256" key="4">
    <source>
        <dbReference type="ARBA" id="ARBA00022692"/>
    </source>
</evidence>
<dbReference type="Pfam" id="PF00593">
    <property type="entry name" value="TonB_dep_Rec_b-barrel"/>
    <property type="match status" value="1"/>
</dbReference>
<dbReference type="NCBIfam" id="TIGR04057">
    <property type="entry name" value="SusC_RagA_signa"/>
    <property type="match status" value="1"/>
</dbReference>
<feature type="domain" description="TonB-dependent receptor-like beta-barrel" evidence="11">
    <location>
        <begin position="378"/>
        <end position="765"/>
    </location>
</feature>
<evidence type="ECO:0000313" key="14">
    <source>
        <dbReference type="Proteomes" id="UP001200145"/>
    </source>
</evidence>
<keyword evidence="10" id="KW-0732">Signal</keyword>
<feature type="domain" description="TonB-dependent receptor plug" evidence="12">
    <location>
        <begin position="112"/>
        <end position="219"/>
    </location>
</feature>
<evidence type="ECO:0000256" key="9">
    <source>
        <dbReference type="RuleBase" id="RU003357"/>
    </source>
</evidence>
<evidence type="ECO:0000256" key="3">
    <source>
        <dbReference type="ARBA" id="ARBA00022452"/>
    </source>
</evidence>
<dbReference type="RefSeq" id="WP_234867944.1">
    <property type="nucleotide sequence ID" value="NZ_JAKEVY010000005.1"/>
</dbReference>
<keyword evidence="14" id="KW-1185">Reference proteome</keyword>
<comment type="caution">
    <text evidence="13">The sequence shown here is derived from an EMBL/GenBank/DDBJ whole genome shotgun (WGS) entry which is preliminary data.</text>
</comment>
<keyword evidence="3 8" id="KW-1134">Transmembrane beta strand</keyword>
<name>A0ABS9BMS1_9BACT</name>
<dbReference type="NCBIfam" id="TIGR04056">
    <property type="entry name" value="OMP_RagA_SusC"/>
    <property type="match status" value="1"/>
</dbReference>
<protein>
    <submittedName>
        <fullName evidence="13">TonB-dependent receptor</fullName>
    </submittedName>
</protein>
<keyword evidence="4 8" id="KW-0812">Transmembrane</keyword>
<gene>
    <name evidence="13" type="ORF">L0U88_18405</name>
</gene>
<dbReference type="Pfam" id="PF13715">
    <property type="entry name" value="CarbopepD_reg_2"/>
    <property type="match status" value="1"/>
</dbReference>
<keyword evidence="2 8" id="KW-0813">Transport</keyword>
<dbReference type="Gene3D" id="2.60.40.1120">
    <property type="entry name" value="Carboxypeptidase-like, regulatory domain"/>
    <property type="match status" value="1"/>
</dbReference>
<evidence type="ECO:0000256" key="1">
    <source>
        <dbReference type="ARBA" id="ARBA00004571"/>
    </source>
</evidence>
<evidence type="ECO:0000313" key="13">
    <source>
        <dbReference type="EMBL" id="MCF1716620.1"/>
    </source>
</evidence>
<dbReference type="InterPro" id="IPR012910">
    <property type="entry name" value="Plug_dom"/>
</dbReference>
<evidence type="ECO:0000256" key="7">
    <source>
        <dbReference type="ARBA" id="ARBA00023237"/>
    </source>
</evidence>
<dbReference type="InterPro" id="IPR023997">
    <property type="entry name" value="TonB-dep_OMP_SusC/RagA_CS"/>
</dbReference>
<keyword evidence="5 9" id="KW-0798">TonB box</keyword>
<comment type="similarity">
    <text evidence="8 9">Belongs to the TonB-dependent receptor family.</text>
</comment>
<keyword evidence="13" id="KW-0675">Receptor</keyword>
<dbReference type="EMBL" id="JAKEVY010000005">
    <property type="protein sequence ID" value="MCF1716620.1"/>
    <property type="molecule type" value="Genomic_DNA"/>
</dbReference>
<evidence type="ECO:0000256" key="6">
    <source>
        <dbReference type="ARBA" id="ARBA00023136"/>
    </source>
</evidence>
<feature type="signal peptide" evidence="10">
    <location>
        <begin position="1"/>
        <end position="20"/>
    </location>
</feature>
<feature type="chain" id="PRO_5045091245" evidence="10">
    <location>
        <begin position="21"/>
        <end position="1035"/>
    </location>
</feature>
<dbReference type="Gene3D" id="2.40.170.20">
    <property type="entry name" value="TonB-dependent receptor, beta-barrel domain"/>
    <property type="match status" value="1"/>
</dbReference>
<keyword evidence="6 8" id="KW-0472">Membrane</keyword>
<dbReference type="InterPro" id="IPR039426">
    <property type="entry name" value="TonB-dep_rcpt-like"/>
</dbReference>
<evidence type="ECO:0000256" key="5">
    <source>
        <dbReference type="ARBA" id="ARBA00023077"/>
    </source>
</evidence>
<evidence type="ECO:0000256" key="10">
    <source>
        <dbReference type="SAM" id="SignalP"/>
    </source>
</evidence>